<dbReference type="EMBL" id="JAGJCF010000002">
    <property type="protein sequence ID" value="MBP0614966.1"/>
    <property type="molecule type" value="Genomic_DNA"/>
</dbReference>
<keyword evidence="2" id="KW-1185">Reference proteome</keyword>
<name>A0ABS4BDZ4_9HYPH</name>
<dbReference type="Proteomes" id="UP000678276">
    <property type="component" value="Unassembled WGS sequence"/>
</dbReference>
<proteinExistence type="predicted"/>
<accession>A0ABS4BDZ4</accession>
<dbReference type="RefSeq" id="WP_209593360.1">
    <property type="nucleotide sequence ID" value="NZ_JAGJCF010000002.1"/>
</dbReference>
<protein>
    <submittedName>
        <fullName evidence="1">Uncharacterized protein</fullName>
    </submittedName>
</protein>
<evidence type="ECO:0000313" key="2">
    <source>
        <dbReference type="Proteomes" id="UP000678276"/>
    </source>
</evidence>
<sequence length="184" mass="20428">MPEDLPADTVHAYVKFAGRSARQHGFPDADVTLATSFDKARWSDLNVSLVLRVRNKSSWKVLLTRLASKQSDQECDLLSHERDDYVLEAMKSRFRGVGEHLRPSSALSMIAFAIVHEIPEIVIAGMSLDQTGHEYNDLNMERKHGPEDRDALRAVAALHPHVKTTEPSLSQATGLPLYRAAAGD</sequence>
<reference evidence="1 2" key="1">
    <citation type="submission" date="2021-04" db="EMBL/GenBank/DDBJ databases">
        <title>Whole genome sequence of Jiella sp. KSK16Y-1.</title>
        <authorList>
            <person name="Tuo L."/>
        </authorList>
    </citation>
    <scope>NUCLEOTIDE SEQUENCE [LARGE SCALE GENOMIC DNA]</scope>
    <source>
        <strain evidence="1 2">KSK16Y-1</strain>
    </source>
</reference>
<gene>
    <name evidence="1" type="ORF">J6595_05165</name>
</gene>
<organism evidence="1 2">
    <name type="scientific">Jiella mangrovi</name>
    <dbReference type="NCBI Taxonomy" id="2821407"/>
    <lineage>
        <taxon>Bacteria</taxon>
        <taxon>Pseudomonadati</taxon>
        <taxon>Pseudomonadota</taxon>
        <taxon>Alphaproteobacteria</taxon>
        <taxon>Hyphomicrobiales</taxon>
        <taxon>Aurantimonadaceae</taxon>
        <taxon>Jiella</taxon>
    </lineage>
</organism>
<comment type="caution">
    <text evidence="1">The sequence shown here is derived from an EMBL/GenBank/DDBJ whole genome shotgun (WGS) entry which is preliminary data.</text>
</comment>
<evidence type="ECO:0000313" key="1">
    <source>
        <dbReference type="EMBL" id="MBP0614966.1"/>
    </source>
</evidence>